<dbReference type="Proteomes" id="UP000635983">
    <property type="component" value="Unassembled WGS sequence"/>
</dbReference>
<feature type="transmembrane region" description="Helical" evidence="2">
    <location>
        <begin position="65"/>
        <end position="82"/>
    </location>
</feature>
<reference evidence="4" key="1">
    <citation type="journal article" date="2014" name="Int. J. Syst. Evol. Microbiol.">
        <title>Complete genome sequence of Corynebacterium casei LMG S-19264T (=DSM 44701T), isolated from a smear-ripened cheese.</title>
        <authorList>
            <consortium name="US DOE Joint Genome Institute (JGI-PGF)"/>
            <person name="Walter F."/>
            <person name="Albersmeier A."/>
            <person name="Kalinowski J."/>
            <person name="Ruckert C."/>
        </authorList>
    </citation>
    <scope>NUCLEOTIDE SEQUENCE</scope>
    <source>
        <strain evidence="4">JCM 30078</strain>
    </source>
</reference>
<dbReference type="EMBL" id="BMPO01000001">
    <property type="protein sequence ID" value="GGJ79702.1"/>
    <property type="molecule type" value="Genomic_DNA"/>
</dbReference>
<keyword evidence="2" id="KW-0812">Transmembrane</keyword>
<comment type="caution">
    <text evidence="4">The sequence shown here is derived from an EMBL/GenBank/DDBJ whole genome shotgun (WGS) entry which is preliminary data.</text>
</comment>
<name>A0A917URH6_9PSED</name>
<keyword evidence="3" id="KW-0732">Signal</keyword>
<keyword evidence="5" id="KW-1185">Reference proteome</keyword>
<feature type="chain" id="PRO_5038046466" description="Glycine zipper family protein" evidence="3">
    <location>
        <begin position="25"/>
        <end position="171"/>
    </location>
</feature>
<accession>A0A917URH6</accession>
<feature type="region of interest" description="Disordered" evidence="1">
    <location>
        <begin position="25"/>
        <end position="56"/>
    </location>
</feature>
<evidence type="ECO:0000256" key="1">
    <source>
        <dbReference type="SAM" id="MobiDB-lite"/>
    </source>
</evidence>
<proteinExistence type="predicted"/>
<gene>
    <name evidence="4" type="ORF">GCM10009304_01870</name>
</gene>
<evidence type="ECO:0000313" key="5">
    <source>
        <dbReference type="Proteomes" id="UP000635983"/>
    </source>
</evidence>
<evidence type="ECO:0000256" key="2">
    <source>
        <dbReference type="SAM" id="Phobius"/>
    </source>
</evidence>
<dbReference type="AlphaFoldDB" id="A0A917URH6"/>
<feature type="signal peptide" evidence="3">
    <location>
        <begin position="1"/>
        <end position="24"/>
    </location>
</feature>
<evidence type="ECO:0008006" key="6">
    <source>
        <dbReference type="Google" id="ProtNLM"/>
    </source>
</evidence>
<keyword evidence="2" id="KW-1133">Transmembrane helix</keyword>
<reference evidence="4" key="2">
    <citation type="submission" date="2020-09" db="EMBL/GenBank/DDBJ databases">
        <authorList>
            <person name="Sun Q."/>
            <person name="Ohkuma M."/>
        </authorList>
    </citation>
    <scope>NUCLEOTIDE SEQUENCE</scope>
    <source>
        <strain evidence="4">JCM 30078</strain>
    </source>
</reference>
<protein>
    <recommendedName>
        <fullName evidence="6">Glycine zipper family protein</fullName>
    </recommendedName>
</protein>
<feature type="compositionally biased region" description="Gly residues" evidence="1">
    <location>
        <begin position="25"/>
        <end position="46"/>
    </location>
</feature>
<evidence type="ECO:0000313" key="4">
    <source>
        <dbReference type="EMBL" id="GGJ79702.1"/>
    </source>
</evidence>
<evidence type="ECO:0000256" key="3">
    <source>
        <dbReference type="SAM" id="SignalP"/>
    </source>
</evidence>
<keyword evidence="2" id="KW-0472">Membrane</keyword>
<sequence>MLSSRFSRGLVLTLAVIAATPAIAGPGGPGGPGGPRGGPDWHGGGPHFNPGPRHGHGLPDAAREIWIGSTLYFLAAGTYYLWNTNQREYVVVAPPVAAQSAPVSNYDVIAYPAQGQNADKQARDRYECHTWAVSQSGFDPASATSAPGASISDTYRRALGACLSGRGYSVN</sequence>
<organism evidence="4 5">
    <name type="scientific">Pseudomonas matsuisoli</name>
    <dbReference type="NCBI Taxonomy" id="1515666"/>
    <lineage>
        <taxon>Bacteria</taxon>
        <taxon>Pseudomonadati</taxon>
        <taxon>Pseudomonadota</taxon>
        <taxon>Gammaproteobacteria</taxon>
        <taxon>Pseudomonadales</taxon>
        <taxon>Pseudomonadaceae</taxon>
        <taxon>Pseudomonas</taxon>
    </lineage>
</organism>